<dbReference type="EMBL" id="QXFY01003488">
    <property type="protein sequence ID" value="KAE9284682.1"/>
    <property type="molecule type" value="Genomic_DNA"/>
</dbReference>
<evidence type="ECO:0000313" key="14">
    <source>
        <dbReference type="Proteomes" id="UP000486351"/>
    </source>
</evidence>
<dbReference type="EMBL" id="QXGB01003388">
    <property type="protein sequence ID" value="KAE9171062.1"/>
    <property type="molecule type" value="Genomic_DNA"/>
</dbReference>
<sequence length="74" mass="8713">MYFEDIYREEALQNIIILVRLARFEALLCLRRCSATRIQATWRMGLANTLQRWTQLLQGSRTAGCSFIEELCTR</sequence>
<dbReference type="AlphaFoldDB" id="A0A6A3DIP0"/>
<dbReference type="EMBL" id="QXGC01003417">
    <property type="protein sequence ID" value="KAE9175869.1"/>
    <property type="molecule type" value="Genomic_DNA"/>
</dbReference>
<evidence type="ECO:0000313" key="5">
    <source>
        <dbReference type="EMBL" id="KAE9171062.1"/>
    </source>
</evidence>
<evidence type="ECO:0000313" key="11">
    <source>
        <dbReference type="Proteomes" id="UP000441208"/>
    </source>
</evidence>
<proteinExistence type="predicted"/>
<keyword evidence="9" id="KW-1185">Reference proteome</keyword>
<evidence type="ECO:0000313" key="2">
    <source>
        <dbReference type="EMBL" id="KAE8970651.1"/>
    </source>
</evidence>
<evidence type="ECO:0000313" key="6">
    <source>
        <dbReference type="EMBL" id="KAE9175869.1"/>
    </source>
</evidence>
<dbReference type="Proteomes" id="UP000486351">
    <property type="component" value="Unassembled WGS sequence"/>
</dbReference>
<gene>
    <name evidence="6" type="ORF">PF004_g26255</name>
    <name evidence="5" type="ORF">PF005_g27304</name>
    <name evidence="4" type="ORF">PF006_g26559</name>
    <name evidence="3" type="ORF">PF007_g27207</name>
    <name evidence="7" type="ORF">PF008_g27097</name>
    <name evidence="1" type="ORF">PF009_g27893</name>
    <name evidence="2" type="ORF">PF011_g26337</name>
</gene>
<evidence type="ECO:0000313" key="3">
    <source>
        <dbReference type="EMBL" id="KAE9069725.1"/>
    </source>
</evidence>
<dbReference type="EMBL" id="QXFZ01003334">
    <property type="protein sequence ID" value="KAE9069725.1"/>
    <property type="molecule type" value="Genomic_DNA"/>
</dbReference>
<dbReference type="Proteomes" id="UP000440732">
    <property type="component" value="Unassembled WGS sequence"/>
</dbReference>
<accession>A0A6A3DIP0</accession>
<dbReference type="EMBL" id="QXFW01003461">
    <property type="protein sequence ID" value="KAE8970651.1"/>
    <property type="molecule type" value="Genomic_DNA"/>
</dbReference>
<evidence type="ECO:0000313" key="10">
    <source>
        <dbReference type="Proteomes" id="UP000440732"/>
    </source>
</evidence>
<dbReference type="Proteomes" id="UP000460718">
    <property type="component" value="Unassembled WGS sequence"/>
</dbReference>
<dbReference type="EMBL" id="QXGA01003374">
    <property type="protein sequence ID" value="KAE9084027.1"/>
    <property type="molecule type" value="Genomic_DNA"/>
</dbReference>
<organism evidence="1 8">
    <name type="scientific">Phytophthora fragariae</name>
    <dbReference type="NCBI Taxonomy" id="53985"/>
    <lineage>
        <taxon>Eukaryota</taxon>
        <taxon>Sar</taxon>
        <taxon>Stramenopiles</taxon>
        <taxon>Oomycota</taxon>
        <taxon>Peronosporomycetes</taxon>
        <taxon>Peronosporales</taxon>
        <taxon>Peronosporaceae</taxon>
        <taxon>Phytophthora</taxon>
    </lineage>
</organism>
<dbReference type="Proteomes" id="UP000429523">
    <property type="component" value="Unassembled WGS sequence"/>
</dbReference>
<evidence type="ECO:0000313" key="8">
    <source>
        <dbReference type="Proteomes" id="UP000429523"/>
    </source>
</evidence>
<protein>
    <submittedName>
        <fullName evidence="1">Uncharacterized protein</fullName>
    </submittedName>
</protein>
<evidence type="ECO:0000313" key="1">
    <source>
        <dbReference type="EMBL" id="KAE8921834.1"/>
    </source>
</evidence>
<evidence type="ECO:0000313" key="13">
    <source>
        <dbReference type="Proteomes" id="UP000476176"/>
    </source>
</evidence>
<dbReference type="Proteomes" id="UP000476176">
    <property type="component" value="Unassembled WGS sequence"/>
</dbReference>
<name>A0A6A3DIP0_9STRA</name>
<evidence type="ECO:0000313" key="7">
    <source>
        <dbReference type="EMBL" id="KAE9284682.1"/>
    </source>
</evidence>
<evidence type="ECO:0000313" key="12">
    <source>
        <dbReference type="Proteomes" id="UP000460718"/>
    </source>
</evidence>
<dbReference type="EMBL" id="QXGF01003327">
    <property type="protein sequence ID" value="KAE8921834.1"/>
    <property type="molecule type" value="Genomic_DNA"/>
</dbReference>
<comment type="caution">
    <text evidence="1">The sequence shown here is derived from an EMBL/GenBank/DDBJ whole genome shotgun (WGS) entry which is preliminary data.</text>
</comment>
<dbReference type="Proteomes" id="UP000441208">
    <property type="component" value="Unassembled WGS sequence"/>
</dbReference>
<evidence type="ECO:0000313" key="9">
    <source>
        <dbReference type="Proteomes" id="UP000433483"/>
    </source>
</evidence>
<evidence type="ECO:0000313" key="4">
    <source>
        <dbReference type="EMBL" id="KAE9084027.1"/>
    </source>
</evidence>
<reference evidence="8 9" key="1">
    <citation type="submission" date="2018-08" db="EMBL/GenBank/DDBJ databases">
        <title>Genomic investigation of the strawberry pathogen Phytophthora fragariae indicates pathogenicity is determined by transcriptional variation in three key races.</title>
        <authorList>
            <person name="Adams T.M."/>
            <person name="Armitage A.D."/>
            <person name="Sobczyk M.K."/>
            <person name="Bates H.J."/>
            <person name="Dunwell J.M."/>
            <person name="Nellist C.F."/>
            <person name="Harrison R.J."/>
        </authorList>
    </citation>
    <scope>NUCLEOTIDE SEQUENCE [LARGE SCALE GENOMIC DNA]</scope>
    <source>
        <strain evidence="6 13">BC-23</strain>
        <strain evidence="5 9">NOV-27</strain>
        <strain evidence="4 10">NOV-5</strain>
        <strain evidence="3 11">NOV-71</strain>
        <strain evidence="7 14">NOV-77</strain>
        <strain evidence="1 8">NOV-9</strain>
        <strain evidence="2 12">SCRP245</strain>
    </source>
</reference>
<dbReference type="Proteomes" id="UP000433483">
    <property type="component" value="Unassembled WGS sequence"/>
</dbReference>